<reference evidence="1 2" key="1">
    <citation type="journal article" date="2016" name="Front. Microbiol.">
        <title>Genome Sequence of Type Strains of Genus Stenotrophomonas.</title>
        <authorList>
            <person name="Patil P.P."/>
            <person name="Midha S."/>
            <person name="Kumar S."/>
            <person name="Patil P.B."/>
        </authorList>
    </citation>
    <scope>NUCLEOTIDE SEQUENCE [LARGE SCALE GENOMIC DNA]</scope>
    <source>
        <strain evidence="1 2">LMG 978</strain>
    </source>
</reference>
<accession>A0A0R0B5Y7</accession>
<comment type="caution">
    <text evidence="1">The sequence shown here is derived from an EMBL/GenBank/DDBJ whole genome shotgun (WGS) entry which is preliminary data.</text>
</comment>
<protein>
    <submittedName>
        <fullName evidence="1">Uncharacterized protein</fullName>
    </submittedName>
</protein>
<evidence type="ECO:0000313" key="1">
    <source>
        <dbReference type="EMBL" id="KRG52693.1"/>
    </source>
</evidence>
<gene>
    <name evidence="1" type="ORF">ARC23_04120</name>
</gene>
<organism evidence="1 2">
    <name type="scientific">Stenotrophomonas beteli</name>
    <dbReference type="NCBI Taxonomy" id="3384461"/>
    <lineage>
        <taxon>Bacteria</taxon>
        <taxon>Pseudomonadati</taxon>
        <taxon>Pseudomonadota</taxon>
        <taxon>Gammaproteobacteria</taxon>
        <taxon>Lysobacterales</taxon>
        <taxon>Lysobacteraceae</taxon>
        <taxon>Stenotrophomonas</taxon>
        <taxon>Stenotrophomonas maltophilia group</taxon>
    </lineage>
</organism>
<evidence type="ECO:0000313" key="2">
    <source>
        <dbReference type="Proteomes" id="UP000051757"/>
    </source>
</evidence>
<sequence>MFFLFGGYNIRIEHVSAVSAVFDQGDHLKMNRYIVRVYLSGGQHIDGGYDDEGEAIKAQLAVKKAVGALVP</sequence>
<dbReference type="Proteomes" id="UP000051757">
    <property type="component" value="Unassembled WGS sequence"/>
</dbReference>
<keyword evidence="2" id="KW-1185">Reference proteome</keyword>
<dbReference type="EMBL" id="LLXV01000013">
    <property type="protein sequence ID" value="KRG52693.1"/>
    <property type="molecule type" value="Genomic_DNA"/>
</dbReference>
<proteinExistence type="predicted"/>
<dbReference type="AlphaFoldDB" id="A0A0R0B5Y7"/>
<name>A0A0R0B5Y7_9GAMM</name>